<dbReference type="SUPFAM" id="SSF53187">
    <property type="entry name" value="Zn-dependent exopeptidases"/>
    <property type="match status" value="1"/>
</dbReference>
<dbReference type="Gene3D" id="3.50.30.30">
    <property type="match status" value="1"/>
</dbReference>
<sequence>MPMRTRRAWAIATAVALTSTVALTGPAYAAPNNNSVQKIEKAVTLEGVMSHLEALQDIADQYGDRAAGRPGYRASVDYVVGQLTAAGYTPTVQEFMFPYVDDNSELIRVSPQPTTFVNGTDFLRNEFDSGSPEGTATGSLTPVGLVIPAAALPPNSNTSGCEPADFAGFPVGAVALLQRGSCGFAVKALNAQAAGASAAIIMNEGQPASPGVADRTGLIRMIGDATGLTIPVVAVTSAVGENLASTPGATVTVTVDYDSEQRPVWNVLAETATGNDDNTVMAGAHLDSVQDGAGINDNGSGSASLLETAIQMSKTKPNNTVRFAWWGAEEEGLLGSEHYVGALSDEELADIALYLNFDMIASPNYMFGIYDGDNSGGTAAPGFIPEGSAEIEDVFEAFYDGRGLPSQDSEFSGRSDYGPFIAEGIPAGGLFTGAEVPKTATEAALYGGVPGAPYDPCYHDPCDNLTGAGQDTALYDALREDYDLVGNINTFALDVNADAVAAAVMTFAFDTSTVNAVSAPGKSHGAGRSMDAFTDRAAQ</sequence>
<dbReference type="Gene3D" id="3.40.630.10">
    <property type="entry name" value="Zn peptidases"/>
    <property type="match status" value="1"/>
</dbReference>
<dbReference type="PANTHER" id="PTHR12147">
    <property type="entry name" value="METALLOPEPTIDASE M28 FAMILY MEMBER"/>
    <property type="match status" value="1"/>
</dbReference>
<dbReference type="Proteomes" id="UP000777440">
    <property type="component" value="Unassembled WGS sequence"/>
</dbReference>
<name>A0ABS7HXT5_9MICO</name>
<dbReference type="PANTHER" id="PTHR12147:SF26">
    <property type="entry name" value="PEPTIDASE M28 DOMAIN-CONTAINING PROTEIN"/>
    <property type="match status" value="1"/>
</dbReference>
<comment type="caution">
    <text evidence="5">The sequence shown here is derived from an EMBL/GenBank/DDBJ whole genome shotgun (WGS) entry which is preliminary data.</text>
</comment>
<feature type="signal peptide" evidence="2">
    <location>
        <begin position="1"/>
        <end position="29"/>
    </location>
</feature>
<organism evidence="5 6">
    <name type="scientific">Microbacterium ureisolvens</name>
    <dbReference type="NCBI Taxonomy" id="2781186"/>
    <lineage>
        <taxon>Bacteria</taxon>
        <taxon>Bacillati</taxon>
        <taxon>Actinomycetota</taxon>
        <taxon>Actinomycetes</taxon>
        <taxon>Micrococcales</taxon>
        <taxon>Microbacteriaceae</taxon>
        <taxon>Microbacterium</taxon>
    </lineage>
</organism>
<feature type="domain" description="PA" evidence="3">
    <location>
        <begin position="153"/>
        <end position="243"/>
    </location>
</feature>
<dbReference type="SUPFAM" id="SSF52025">
    <property type="entry name" value="PA domain"/>
    <property type="match status" value="1"/>
</dbReference>
<evidence type="ECO:0000313" key="6">
    <source>
        <dbReference type="Proteomes" id="UP000777440"/>
    </source>
</evidence>
<dbReference type="InterPro" id="IPR046450">
    <property type="entry name" value="PA_dom_sf"/>
</dbReference>
<evidence type="ECO:0000259" key="4">
    <source>
        <dbReference type="Pfam" id="PF04389"/>
    </source>
</evidence>
<feature type="domain" description="Peptidase M28" evidence="4">
    <location>
        <begin position="266"/>
        <end position="466"/>
    </location>
</feature>
<dbReference type="RefSeq" id="WP_220339468.1">
    <property type="nucleotide sequence ID" value="NZ_JAEUAX010000004.1"/>
</dbReference>
<evidence type="ECO:0000259" key="3">
    <source>
        <dbReference type="Pfam" id="PF02225"/>
    </source>
</evidence>
<feature type="region of interest" description="Disordered" evidence="1">
    <location>
        <begin position="520"/>
        <end position="539"/>
    </location>
</feature>
<evidence type="ECO:0000313" key="5">
    <source>
        <dbReference type="EMBL" id="MBW9110048.1"/>
    </source>
</evidence>
<dbReference type="EMBL" id="JAEUAX010000004">
    <property type="protein sequence ID" value="MBW9110048.1"/>
    <property type="molecule type" value="Genomic_DNA"/>
</dbReference>
<feature type="chain" id="PRO_5045796919" evidence="2">
    <location>
        <begin position="30"/>
        <end position="539"/>
    </location>
</feature>
<keyword evidence="6" id="KW-1185">Reference proteome</keyword>
<dbReference type="InterPro" id="IPR007484">
    <property type="entry name" value="Peptidase_M28"/>
</dbReference>
<dbReference type="Pfam" id="PF02225">
    <property type="entry name" value="PA"/>
    <property type="match status" value="1"/>
</dbReference>
<protein>
    <submittedName>
        <fullName evidence="5">M28 family peptidase</fullName>
    </submittedName>
</protein>
<evidence type="ECO:0000256" key="2">
    <source>
        <dbReference type="SAM" id="SignalP"/>
    </source>
</evidence>
<evidence type="ECO:0000256" key="1">
    <source>
        <dbReference type="SAM" id="MobiDB-lite"/>
    </source>
</evidence>
<keyword evidence="2" id="KW-0732">Signal</keyword>
<accession>A0ABS7HXT5</accession>
<dbReference type="InterPro" id="IPR003137">
    <property type="entry name" value="PA_domain"/>
</dbReference>
<proteinExistence type="predicted"/>
<gene>
    <name evidence="5" type="ORF">JNB61_09725</name>
</gene>
<reference evidence="5 6" key="1">
    <citation type="journal article" date="2021" name="MBio">
        <title>Poor Competitiveness of Bradyrhizobium in Pigeon Pea Root Colonization in Indian Soils.</title>
        <authorList>
            <person name="Chalasani D."/>
            <person name="Basu A."/>
            <person name="Pullabhotla S.V.S.R.N."/>
            <person name="Jorrin B."/>
            <person name="Neal A.L."/>
            <person name="Poole P.S."/>
            <person name="Podile A.R."/>
            <person name="Tkacz A."/>
        </authorList>
    </citation>
    <scope>NUCLEOTIDE SEQUENCE [LARGE SCALE GENOMIC DNA]</scope>
    <source>
        <strain evidence="5 6">HU12</strain>
    </source>
</reference>
<dbReference type="InterPro" id="IPR045175">
    <property type="entry name" value="M28_fam"/>
</dbReference>
<dbReference type="Pfam" id="PF04389">
    <property type="entry name" value="Peptidase_M28"/>
    <property type="match status" value="1"/>
</dbReference>